<gene>
    <name evidence="2" type="ORF">RZ517_09125</name>
</gene>
<proteinExistence type="inferred from homology"/>
<dbReference type="EC" id="3.5.-.-" evidence="2"/>
<dbReference type="SUPFAM" id="SSF55298">
    <property type="entry name" value="YjgF-like"/>
    <property type="match status" value="1"/>
</dbReference>
<dbReference type="Proteomes" id="UP001364156">
    <property type="component" value="Chromosome"/>
</dbReference>
<dbReference type="EMBL" id="CP146069">
    <property type="protein sequence ID" value="WWR44988.1"/>
    <property type="molecule type" value="Genomic_DNA"/>
</dbReference>
<organism evidence="2 3">
    <name type="scientific">Roseovarius phycicola</name>
    <dbReference type="NCBI Taxonomy" id="3080976"/>
    <lineage>
        <taxon>Bacteria</taxon>
        <taxon>Pseudomonadati</taxon>
        <taxon>Pseudomonadota</taxon>
        <taxon>Alphaproteobacteria</taxon>
        <taxon>Rhodobacterales</taxon>
        <taxon>Roseobacteraceae</taxon>
        <taxon>Roseovarius</taxon>
    </lineage>
</organism>
<dbReference type="InterPro" id="IPR035959">
    <property type="entry name" value="RutC-like_sf"/>
</dbReference>
<reference evidence="2 3" key="1">
    <citation type="submission" date="2023-10" db="EMBL/GenBank/DDBJ databases">
        <title>Roseovarius strain S88 nov., isolated from a marine algae.</title>
        <authorList>
            <person name="Lee M.W."/>
            <person name="Lee J.K."/>
            <person name="Kim J.M."/>
            <person name="Choi D.G."/>
            <person name="Baek J.H."/>
            <person name="Bayburt H."/>
            <person name="Jung J.J."/>
            <person name="Han D.M."/>
            <person name="Jeon C.O."/>
        </authorList>
    </citation>
    <scope>NUCLEOTIDE SEQUENCE [LARGE SCALE GENOMIC DNA]</scope>
    <source>
        <strain evidence="2 3">S88</strain>
    </source>
</reference>
<protein>
    <submittedName>
        <fullName evidence="2">RidA family protein</fullName>
        <ecNumber evidence="2">3.5.-.-</ecNumber>
    </submittedName>
</protein>
<dbReference type="RefSeq" id="WP_338547782.1">
    <property type="nucleotide sequence ID" value="NZ_CP146069.1"/>
</dbReference>
<keyword evidence="2" id="KW-0378">Hydrolase</keyword>
<evidence type="ECO:0000313" key="3">
    <source>
        <dbReference type="Proteomes" id="UP001364156"/>
    </source>
</evidence>
<dbReference type="Pfam" id="PF01042">
    <property type="entry name" value="Ribonuc_L-PSP"/>
    <property type="match status" value="1"/>
</dbReference>
<dbReference type="PANTHER" id="PTHR11803">
    <property type="entry name" value="2-IMINOBUTANOATE/2-IMINOPROPANOATE DEAMINASE RIDA"/>
    <property type="match status" value="1"/>
</dbReference>
<evidence type="ECO:0000313" key="2">
    <source>
        <dbReference type="EMBL" id="WWR44988.1"/>
    </source>
</evidence>
<dbReference type="PANTHER" id="PTHR11803:SF58">
    <property type="entry name" value="PROTEIN HMF1-RELATED"/>
    <property type="match status" value="1"/>
</dbReference>
<dbReference type="CDD" id="cd00448">
    <property type="entry name" value="YjgF_YER057c_UK114_family"/>
    <property type="match status" value="1"/>
</dbReference>
<dbReference type="InterPro" id="IPR006175">
    <property type="entry name" value="YjgF/YER057c/UK114"/>
</dbReference>
<sequence length="141" mass="15258">MTVRLLANPPGTWPRDGFPMNHAVVEPEGQRVHLTGQVAWDAKGALIGGDDAEAQTHAALDHIENILAAMGGGMQDIVSLTTYFTREEDKDGITRARAARLHQEFGPVATGIQVAGLWAPELLVELTVIAVIPSDRFKRPE</sequence>
<evidence type="ECO:0000256" key="1">
    <source>
        <dbReference type="ARBA" id="ARBA00010552"/>
    </source>
</evidence>
<dbReference type="GO" id="GO:0016787">
    <property type="term" value="F:hydrolase activity"/>
    <property type="evidence" value="ECO:0007669"/>
    <property type="project" value="UniProtKB-KW"/>
</dbReference>
<comment type="similarity">
    <text evidence="1">Belongs to the RutC family.</text>
</comment>
<accession>A0ABZ2HH68</accession>
<dbReference type="Gene3D" id="3.30.1330.40">
    <property type="entry name" value="RutC-like"/>
    <property type="match status" value="1"/>
</dbReference>
<name>A0ABZ2HH68_9RHOB</name>
<keyword evidence="3" id="KW-1185">Reference proteome</keyword>